<feature type="region of interest" description="Disordered" evidence="1">
    <location>
        <begin position="134"/>
        <end position="164"/>
    </location>
</feature>
<organism evidence="3 4">
    <name type="scientific">Pomacea canaliculata</name>
    <name type="common">Golden apple snail</name>
    <dbReference type="NCBI Taxonomy" id="400727"/>
    <lineage>
        <taxon>Eukaryota</taxon>
        <taxon>Metazoa</taxon>
        <taxon>Spiralia</taxon>
        <taxon>Lophotrochozoa</taxon>
        <taxon>Mollusca</taxon>
        <taxon>Gastropoda</taxon>
        <taxon>Caenogastropoda</taxon>
        <taxon>Architaenioglossa</taxon>
        <taxon>Ampullarioidea</taxon>
        <taxon>Ampullariidae</taxon>
        <taxon>Pomacea</taxon>
    </lineage>
</organism>
<evidence type="ECO:0000313" key="4">
    <source>
        <dbReference type="Proteomes" id="UP000245119"/>
    </source>
</evidence>
<reference evidence="3 4" key="1">
    <citation type="submission" date="2018-04" db="EMBL/GenBank/DDBJ databases">
        <title>The genome of golden apple snail Pomacea canaliculata provides insight into stress tolerance and invasive adaptation.</title>
        <authorList>
            <person name="Liu C."/>
            <person name="Liu B."/>
            <person name="Ren Y."/>
            <person name="Zhang Y."/>
            <person name="Wang H."/>
            <person name="Li S."/>
            <person name="Jiang F."/>
            <person name="Yin L."/>
            <person name="Zhang G."/>
            <person name="Qian W."/>
            <person name="Fan W."/>
        </authorList>
    </citation>
    <scope>NUCLEOTIDE SEQUENCE [LARGE SCALE GENOMIC DNA]</scope>
    <source>
        <strain evidence="3">SZHN2017</strain>
        <tissue evidence="3">Muscle</tissue>
    </source>
</reference>
<dbReference type="OrthoDB" id="20799at2759"/>
<keyword evidence="4" id="KW-1185">Reference proteome</keyword>
<comment type="caution">
    <text evidence="3">The sequence shown here is derived from an EMBL/GenBank/DDBJ whole genome shotgun (WGS) entry which is preliminary data.</text>
</comment>
<dbReference type="STRING" id="400727.A0A2T7P3S8"/>
<evidence type="ECO:0000259" key="2">
    <source>
        <dbReference type="Pfam" id="PF01494"/>
    </source>
</evidence>
<proteinExistence type="predicted"/>
<dbReference type="Proteomes" id="UP000245119">
    <property type="component" value="Linkage Group LG6"/>
</dbReference>
<dbReference type="Gene3D" id="3.50.50.60">
    <property type="entry name" value="FAD/NAD(P)-binding domain"/>
    <property type="match status" value="1"/>
</dbReference>
<dbReference type="EMBL" id="PZQS01000006">
    <property type="protein sequence ID" value="PVD28069.1"/>
    <property type="molecule type" value="Genomic_DNA"/>
</dbReference>
<name>A0A2T7P3S8_POMCA</name>
<dbReference type="InterPro" id="IPR002938">
    <property type="entry name" value="FAD-bd"/>
</dbReference>
<dbReference type="GO" id="GO:0071949">
    <property type="term" value="F:FAD binding"/>
    <property type="evidence" value="ECO:0007669"/>
    <property type="project" value="InterPro"/>
</dbReference>
<protein>
    <recommendedName>
        <fullName evidence="2">FAD-binding domain-containing protein</fullName>
    </recommendedName>
</protein>
<gene>
    <name evidence="3" type="ORF">C0Q70_10650</name>
</gene>
<dbReference type="Pfam" id="PF01494">
    <property type="entry name" value="FAD_binding_3"/>
    <property type="match status" value="1"/>
</dbReference>
<dbReference type="SUPFAM" id="SSF51905">
    <property type="entry name" value="FAD/NAD(P)-binding domain"/>
    <property type="match status" value="1"/>
</dbReference>
<feature type="domain" description="FAD-binding" evidence="2">
    <location>
        <begin position="93"/>
        <end position="134"/>
    </location>
</feature>
<accession>A0A2T7P3S8</accession>
<sequence>MATMSAADPEAQDKVEAAFKQFFTADSCESICQSFKQLLQATGIQGQAGDQRVLYTSLRNKLQGYYKAQELLKLLDKKVAHPVYKQGKACTSTKVLIVGAGPCGLRVAIECALLGAPTVVVEKRGTFFPQQRAAPVALPHHRPPEPGRQTFLPPLLRRQPRSHQ</sequence>
<evidence type="ECO:0000313" key="3">
    <source>
        <dbReference type="EMBL" id="PVD28069.1"/>
    </source>
</evidence>
<evidence type="ECO:0000256" key="1">
    <source>
        <dbReference type="SAM" id="MobiDB-lite"/>
    </source>
</evidence>
<dbReference type="AlphaFoldDB" id="A0A2T7P3S8"/>
<dbReference type="InterPro" id="IPR036188">
    <property type="entry name" value="FAD/NAD-bd_sf"/>
</dbReference>